<gene>
    <name evidence="1" type="primary">g1340</name>
    <name evidence="1" type="ORF">NpPPO83_00001340</name>
</gene>
<protein>
    <submittedName>
        <fullName evidence="1">Uncharacterized protein</fullName>
    </submittedName>
</protein>
<organism evidence="1 2">
    <name type="scientific">Neofusicoccum parvum</name>
    <dbReference type="NCBI Taxonomy" id="310453"/>
    <lineage>
        <taxon>Eukaryota</taxon>
        <taxon>Fungi</taxon>
        <taxon>Dikarya</taxon>
        <taxon>Ascomycota</taxon>
        <taxon>Pezizomycotina</taxon>
        <taxon>Dothideomycetes</taxon>
        <taxon>Dothideomycetes incertae sedis</taxon>
        <taxon>Botryosphaeriales</taxon>
        <taxon>Botryosphaeriaceae</taxon>
        <taxon>Neofusicoccum</taxon>
    </lineage>
</organism>
<reference evidence="1" key="1">
    <citation type="submission" date="2024-09" db="EMBL/GenBank/DDBJ databases">
        <title>Draft Genome Sequences of Neofusicoccum parvum.</title>
        <authorList>
            <person name="Ashida A."/>
            <person name="Camagna M."/>
            <person name="Tanaka A."/>
            <person name="Takemoto D."/>
        </authorList>
    </citation>
    <scope>NUCLEOTIDE SEQUENCE</scope>
    <source>
        <strain evidence="1">PPO83</strain>
    </source>
</reference>
<name>A0ACB5SBL3_9PEZI</name>
<evidence type="ECO:0000313" key="2">
    <source>
        <dbReference type="Proteomes" id="UP001165186"/>
    </source>
</evidence>
<proteinExistence type="predicted"/>
<sequence>MQGPITGFQKGGACTTYYSRQQCDASATTTAKMTDPDYFVKATLFTKKYFRDVYPAVDPRSPQLTQAGKVAIVTGAGRGIGKGIALAFARAGAQGIVLVSRTQKNADAVRDAVKKENGAVEVLAIAADVSNEQDVERLFAAAQAKFPVIHTLVNNAGVLTSGFDAIGKVAPSTWWADFEVNIKGTFLVTSGFLKAFGAQQKTIINLGSDSTLLPSRLSSYFSTKIGIVKLTEFIAAENPEIVAYSINPGIVPTDAVLDDFLPFAKDTADLSGGLCVYLAAKRPAYLNGRQIYVNWDVQELESRAKEIVDSDKLKMKLRT</sequence>
<dbReference type="Proteomes" id="UP001165186">
    <property type="component" value="Unassembled WGS sequence"/>
</dbReference>
<dbReference type="EMBL" id="BSXG01000239">
    <property type="protein sequence ID" value="GME33729.1"/>
    <property type="molecule type" value="Genomic_DNA"/>
</dbReference>
<comment type="caution">
    <text evidence="1">The sequence shown here is derived from an EMBL/GenBank/DDBJ whole genome shotgun (WGS) entry which is preliminary data.</text>
</comment>
<keyword evidence="2" id="KW-1185">Reference proteome</keyword>
<accession>A0ACB5SBL3</accession>
<evidence type="ECO:0000313" key="1">
    <source>
        <dbReference type="EMBL" id="GME33729.1"/>
    </source>
</evidence>